<sequence>MVSALTRLLWRDLWHMRAQACAAVLIVACGVATFVAMRTTYLSLLTAQQDYYVSYRFADLFVTLKRAPVAVASRIASLPGVARVDPRVVSDVTLDVPGLDEPATGHLVSIPEFSWPVLNLLHLRSGRYVSPGRDDEVLMSAAFAEANNLDVGQHVGAVLNGRWKELKIVGIALSPEYVYEAGAGSIFPDNRHYGVIWMGRDAASAAFNMDGAFNDLAIALDNSSRVSDVIARVDRELARYGGLGAITREDQLSHRFISDEIAQNRTTSTYVPAIFFCVAMFLLQSLLSRLIDTQRTQIGLMKAFGYGNARVALHYLHMASLIAAVGTAIGVAAGLGLGSYLTDMYARYYRFARLEYQADGSVMISVIAVSFVTAAAGTAASVAKAGRLMPVEALRPVLPPAFTAGWAERTGMSRHLSVTGRMVVRNIARQPVKSALSCLAIASASAILVIGGFFFDAIDYLFDVQFQRVERQDVTITFAQPLSHRALFALESLPGVLTVEPFRDVPVRLSYGYRSRRINLSGISTTAAMHRLVDEQGRPLRVPPDGMLISSQLADALGLRAGDRITVELLEGKRQTRQVMVTGKVGELVGIRAYMDQHSLARLLDESGNWSGAWLQTDARALEPLYGTLKRMPAVNTVAVRQTVIDSFRKIMDESVRLSTTINFVFACIIAFGVTFNGMRIAYSERAQQLASLRVLGFTRAEVARILLGEQFVLATASAPIGLLLGYGICALLVRGLATDLYRLPLVIEAPTFAYALLVTAGSVACSGLVVAWKIRRLDIVAVLKARES</sequence>
<keyword evidence="5 7" id="KW-1133">Transmembrane helix</keyword>
<evidence type="ECO:0000256" key="1">
    <source>
        <dbReference type="ARBA" id="ARBA00004651"/>
    </source>
</evidence>
<gene>
    <name evidence="10" type="ORF">PTKU64_83100</name>
</gene>
<reference evidence="10 11" key="1">
    <citation type="journal article" date="2022" name="Front. Microbiol.">
        <title>Identification and characterization of a novel class of self-sufficient cytochrome P450 hydroxylase involved in cyclohexanecarboxylate degradation in Paraburkholderia terrae strain KU-64.</title>
        <authorList>
            <person name="Yamamoto T."/>
            <person name="Hasegawa Y."/>
            <person name="Iwaki H."/>
        </authorList>
    </citation>
    <scope>NUCLEOTIDE SEQUENCE [LARGE SCALE GENOMIC DNA]</scope>
    <source>
        <strain evidence="10 11">KU-64</strain>
    </source>
</reference>
<feature type="transmembrane region" description="Helical" evidence="7">
    <location>
        <begin position="312"/>
        <end position="341"/>
    </location>
</feature>
<evidence type="ECO:0000259" key="8">
    <source>
        <dbReference type="Pfam" id="PF02687"/>
    </source>
</evidence>
<evidence type="ECO:0000256" key="7">
    <source>
        <dbReference type="SAM" id="Phobius"/>
    </source>
</evidence>
<comment type="subcellular location">
    <subcellularLocation>
        <location evidence="1">Cell membrane</location>
        <topology evidence="1">Multi-pass membrane protein</topology>
    </subcellularLocation>
</comment>
<proteinExistence type="inferred from homology"/>
<evidence type="ECO:0000313" key="11">
    <source>
        <dbReference type="Proteomes" id="UP001319874"/>
    </source>
</evidence>
<feature type="transmembrane region" description="Helical" evidence="7">
    <location>
        <begin position="435"/>
        <end position="455"/>
    </location>
</feature>
<name>A0ABM7TZV7_9BURK</name>
<evidence type="ECO:0000256" key="6">
    <source>
        <dbReference type="ARBA" id="ARBA00023136"/>
    </source>
</evidence>
<feature type="transmembrane region" description="Helical" evidence="7">
    <location>
        <begin position="712"/>
        <end position="734"/>
    </location>
</feature>
<keyword evidence="6 7" id="KW-0472">Membrane</keyword>
<evidence type="ECO:0000256" key="5">
    <source>
        <dbReference type="ARBA" id="ARBA00022989"/>
    </source>
</evidence>
<feature type="domain" description="ABC3 transporter permease C-terminal" evidence="8">
    <location>
        <begin position="665"/>
        <end position="779"/>
    </location>
</feature>
<feature type="transmembrane region" description="Helical" evidence="7">
    <location>
        <begin position="361"/>
        <end position="383"/>
    </location>
</feature>
<dbReference type="PANTHER" id="PTHR30489">
    <property type="entry name" value="LIPOPROTEIN-RELEASING SYSTEM TRANSMEMBRANE PROTEIN LOLE"/>
    <property type="match status" value="1"/>
</dbReference>
<keyword evidence="4 7" id="KW-0812">Transmembrane</keyword>
<evidence type="ECO:0000256" key="3">
    <source>
        <dbReference type="ARBA" id="ARBA00022475"/>
    </source>
</evidence>
<comment type="similarity">
    <text evidence="2">Belongs to the ABC-4 integral membrane protein family. LolC/E subfamily.</text>
</comment>
<keyword evidence="11" id="KW-1185">Reference proteome</keyword>
<evidence type="ECO:0008006" key="12">
    <source>
        <dbReference type="Google" id="ProtNLM"/>
    </source>
</evidence>
<feature type="domain" description="MacB-like periplasmic core" evidence="9">
    <location>
        <begin position="23"/>
        <end position="234"/>
    </location>
</feature>
<feature type="transmembrane region" description="Helical" evidence="7">
    <location>
        <begin position="664"/>
        <end position="683"/>
    </location>
</feature>
<evidence type="ECO:0000256" key="2">
    <source>
        <dbReference type="ARBA" id="ARBA00005236"/>
    </source>
</evidence>
<dbReference type="InterPro" id="IPR003838">
    <property type="entry name" value="ABC3_permease_C"/>
</dbReference>
<dbReference type="PROSITE" id="PS51257">
    <property type="entry name" value="PROKAR_LIPOPROTEIN"/>
    <property type="match status" value="1"/>
</dbReference>
<organism evidence="10 11">
    <name type="scientific">Paraburkholderia terrae</name>
    <dbReference type="NCBI Taxonomy" id="311230"/>
    <lineage>
        <taxon>Bacteria</taxon>
        <taxon>Pseudomonadati</taxon>
        <taxon>Pseudomonadota</taxon>
        <taxon>Betaproteobacteria</taxon>
        <taxon>Burkholderiales</taxon>
        <taxon>Burkholderiaceae</taxon>
        <taxon>Paraburkholderia</taxon>
    </lineage>
</organism>
<feature type="transmembrane region" description="Helical" evidence="7">
    <location>
        <begin position="270"/>
        <end position="291"/>
    </location>
</feature>
<keyword evidence="3" id="KW-1003">Cell membrane</keyword>
<accession>A0ABM7TZV7</accession>
<dbReference type="InterPro" id="IPR025857">
    <property type="entry name" value="MacB_PCD"/>
</dbReference>
<protein>
    <recommendedName>
        <fullName evidence="12">ABC transporter permease</fullName>
    </recommendedName>
</protein>
<evidence type="ECO:0000259" key="9">
    <source>
        <dbReference type="Pfam" id="PF12704"/>
    </source>
</evidence>
<evidence type="ECO:0000313" key="10">
    <source>
        <dbReference type="EMBL" id="BCZ84635.1"/>
    </source>
</evidence>
<feature type="transmembrane region" description="Helical" evidence="7">
    <location>
        <begin position="754"/>
        <end position="775"/>
    </location>
</feature>
<dbReference type="EMBL" id="AP024958">
    <property type="protein sequence ID" value="BCZ84635.1"/>
    <property type="molecule type" value="Genomic_DNA"/>
</dbReference>
<feature type="domain" description="ABC3 transporter permease C-terminal" evidence="8">
    <location>
        <begin position="272"/>
        <end position="387"/>
    </location>
</feature>
<dbReference type="Pfam" id="PF12704">
    <property type="entry name" value="MacB_PCD"/>
    <property type="match status" value="1"/>
</dbReference>
<dbReference type="PANTHER" id="PTHR30489:SF0">
    <property type="entry name" value="LIPOPROTEIN-RELEASING SYSTEM TRANSMEMBRANE PROTEIN LOLE"/>
    <property type="match status" value="1"/>
</dbReference>
<dbReference type="Pfam" id="PF02687">
    <property type="entry name" value="FtsX"/>
    <property type="match status" value="2"/>
</dbReference>
<dbReference type="Proteomes" id="UP001319874">
    <property type="component" value="Chromosome 4"/>
</dbReference>
<evidence type="ECO:0000256" key="4">
    <source>
        <dbReference type="ARBA" id="ARBA00022692"/>
    </source>
</evidence>
<dbReference type="InterPro" id="IPR051447">
    <property type="entry name" value="Lipoprotein-release_system"/>
</dbReference>